<evidence type="ECO:0000256" key="1">
    <source>
        <dbReference type="ARBA" id="ARBA00007692"/>
    </source>
</evidence>
<comment type="similarity">
    <text evidence="1">Belongs to the mTERF family.</text>
</comment>
<dbReference type="Pfam" id="PF02536">
    <property type="entry name" value="mTERF"/>
    <property type="match status" value="1"/>
</dbReference>
<dbReference type="EMBL" id="JAKOGI010001595">
    <property type="protein sequence ID" value="KAJ8424839.1"/>
    <property type="molecule type" value="Genomic_DNA"/>
</dbReference>
<proteinExistence type="inferred from homology"/>
<protein>
    <submittedName>
        <fullName evidence="4">Uncharacterized protein</fullName>
    </submittedName>
</protein>
<dbReference type="Gene3D" id="1.25.70.10">
    <property type="entry name" value="Transcription termination factor 3, mitochondrial"/>
    <property type="match status" value="1"/>
</dbReference>
<keyword evidence="2" id="KW-0804">Transcription</keyword>
<keyword evidence="2" id="KW-0805">Transcription regulation</keyword>
<organism evidence="4 5">
    <name type="scientific">Carnegiea gigantea</name>
    <dbReference type="NCBI Taxonomy" id="171969"/>
    <lineage>
        <taxon>Eukaryota</taxon>
        <taxon>Viridiplantae</taxon>
        <taxon>Streptophyta</taxon>
        <taxon>Embryophyta</taxon>
        <taxon>Tracheophyta</taxon>
        <taxon>Spermatophyta</taxon>
        <taxon>Magnoliopsida</taxon>
        <taxon>eudicotyledons</taxon>
        <taxon>Gunneridae</taxon>
        <taxon>Pentapetalae</taxon>
        <taxon>Caryophyllales</taxon>
        <taxon>Cactineae</taxon>
        <taxon>Cactaceae</taxon>
        <taxon>Cactoideae</taxon>
        <taxon>Echinocereeae</taxon>
        <taxon>Carnegiea</taxon>
    </lineage>
</organism>
<keyword evidence="2" id="KW-0806">Transcription termination</keyword>
<dbReference type="Proteomes" id="UP001153076">
    <property type="component" value="Unassembled WGS sequence"/>
</dbReference>
<accession>A0A9Q1GT90</accession>
<name>A0A9Q1GT90_9CARY</name>
<reference evidence="4" key="1">
    <citation type="submission" date="2022-04" db="EMBL/GenBank/DDBJ databases">
        <title>Carnegiea gigantea Genome sequencing and assembly v2.</title>
        <authorList>
            <person name="Copetti D."/>
            <person name="Sanderson M.J."/>
            <person name="Burquez A."/>
            <person name="Wojciechowski M.F."/>
        </authorList>
    </citation>
    <scope>NUCLEOTIDE SEQUENCE</scope>
    <source>
        <strain evidence="4">SGP5-SGP5p</strain>
        <tissue evidence="4">Aerial part</tissue>
    </source>
</reference>
<sequence length="445" mass="49452">MQETLNFPSKLPARNALIGFSNPNFPTQSSPLARLRPFIFAALSSKSATTTTAALPAKPFKFLQFPPSPSPSPSPATLELQENCKSQNVVSTPDPEFQEKALFLDSIGLDCISLLSKSNSPAAAAAIAAASLADLRALFEYLGSFGLSGPDLRRVVSMCPEILSLRLKDVVPVFTFLLGEAKVAGADLRRVICRRPRLLVSDVETRLRPTLYFLQSIGIHEVNRHTNLLSSSVEDKFIPKIEYFEKVGFCYRDSISMFRRFPPLFCYSVKENFEPKFSYFVVEMGRDLMELKEFPQYFSFSLERRIKPRHQICVDNGVCFPLPVMLKMKEELQNALHSVASEQAVVIFTRTIESPKAAKLLNSPNYPSSSYDALQSHVLFHCGIAVDLHVISVIHAVVQLMSLSRNAETPSVPMLGLGVYVAALCILVDRPVTQTATIRVPDHIH</sequence>
<dbReference type="PANTHER" id="PTHR13068">
    <property type="entry name" value="CGI-12 PROTEIN-RELATED"/>
    <property type="match status" value="1"/>
</dbReference>
<dbReference type="SMART" id="SM00733">
    <property type="entry name" value="Mterf"/>
    <property type="match status" value="5"/>
</dbReference>
<dbReference type="GO" id="GO:0006353">
    <property type="term" value="P:DNA-templated transcription termination"/>
    <property type="evidence" value="ECO:0007669"/>
    <property type="project" value="UniProtKB-KW"/>
</dbReference>
<dbReference type="PANTHER" id="PTHR13068:SF46">
    <property type="entry name" value="OS03G0360600 PROTEIN"/>
    <property type="match status" value="1"/>
</dbReference>
<dbReference type="AlphaFoldDB" id="A0A9Q1GT90"/>
<dbReference type="OrthoDB" id="637682at2759"/>
<comment type="caution">
    <text evidence="4">The sequence shown here is derived from an EMBL/GenBank/DDBJ whole genome shotgun (WGS) entry which is preliminary data.</text>
</comment>
<keyword evidence="3" id="KW-0809">Transit peptide</keyword>
<keyword evidence="5" id="KW-1185">Reference proteome</keyword>
<evidence type="ECO:0000313" key="4">
    <source>
        <dbReference type="EMBL" id="KAJ8424839.1"/>
    </source>
</evidence>
<evidence type="ECO:0000313" key="5">
    <source>
        <dbReference type="Proteomes" id="UP001153076"/>
    </source>
</evidence>
<evidence type="ECO:0000256" key="3">
    <source>
        <dbReference type="ARBA" id="ARBA00022946"/>
    </source>
</evidence>
<dbReference type="InterPro" id="IPR038538">
    <property type="entry name" value="MTERF_sf"/>
</dbReference>
<gene>
    <name evidence="4" type="ORF">Cgig2_031574</name>
</gene>
<dbReference type="GO" id="GO:0003676">
    <property type="term" value="F:nucleic acid binding"/>
    <property type="evidence" value="ECO:0007669"/>
    <property type="project" value="InterPro"/>
</dbReference>
<dbReference type="InterPro" id="IPR003690">
    <property type="entry name" value="MTERF"/>
</dbReference>
<evidence type="ECO:0000256" key="2">
    <source>
        <dbReference type="ARBA" id="ARBA00022472"/>
    </source>
</evidence>